<dbReference type="EMBL" id="LAZR01069689">
    <property type="protein sequence ID" value="KKK47218.1"/>
    <property type="molecule type" value="Genomic_DNA"/>
</dbReference>
<proteinExistence type="predicted"/>
<sequence>MSEHIIAKAKAELAAAIGQSIPSDDQIIMDHVRAAYNLLRAIGPHVFTAGGTGDKKDTCQLCGLDLRDDLHVRGKVPA</sequence>
<gene>
    <name evidence="1" type="ORF">LCGC14_3157410</name>
</gene>
<accession>A0A0F8VS85</accession>
<evidence type="ECO:0000313" key="1">
    <source>
        <dbReference type="EMBL" id="KKK47218.1"/>
    </source>
</evidence>
<dbReference type="AlphaFoldDB" id="A0A0F8VS85"/>
<organism evidence="1">
    <name type="scientific">marine sediment metagenome</name>
    <dbReference type="NCBI Taxonomy" id="412755"/>
    <lineage>
        <taxon>unclassified sequences</taxon>
        <taxon>metagenomes</taxon>
        <taxon>ecological metagenomes</taxon>
    </lineage>
</organism>
<protein>
    <submittedName>
        <fullName evidence="1">Uncharacterized protein</fullName>
    </submittedName>
</protein>
<reference evidence="1" key="1">
    <citation type="journal article" date="2015" name="Nature">
        <title>Complex archaea that bridge the gap between prokaryotes and eukaryotes.</title>
        <authorList>
            <person name="Spang A."/>
            <person name="Saw J.H."/>
            <person name="Jorgensen S.L."/>
            <person name="Zaremba-Niedzwiedzka K."/>
            <person name="Martijn J."/>
            <person name="Lind A.E."/>
            <person name="van Eijk R."/>
            <person name="Schleper C."/>
            <person name="Guy L."/>
            <person name="Ettema T.J."/>
        </authorList>
    </citation>
    <scope>NUCLEOTIDE SEQUENCE</scope>
</reference>
<comment type="caution">
    <text evidence="1">The sequence shown here is derived from an EMBL/GenBank/DDBJ whole genome shotgun (WGS) entry which is preliminary data.</text>
</comment>
<name>A0A0F8VS85_9ZZZZ</name>